<dbReference type="Pfam" id="PF06985">
    <property type="entry name" value="HET"/>
    <property type="match status" value="1"/>
</dbReference>
<dbReference type="InterPro" id="IPR010730">
    <property type="entry name" value="HET"/>
</dbReference>
<dbReference type="Proteomes" id="UP000246171">
    <property type="component" value="Unassembled WGS sequence"/>
</dbReference>
<dbReference type="PANTHER" id="PTHR10622">
    <property type="entry name" value="HET DOMAIN-CONTAINING PROTEIN"/>
    <property type="match status" value="1"/>
</dbReference>
<dbReference type="GeneID" id="37049048"/>
<dbReference type="RefSeq" id="XP_025385745.1">
    <property type="nucleotide sequence ID" value="XM_025527086.1"/>
</dbReference>
<dbReference type="AlphaFoldDB" id="A0A317V4N3"/>
<evidence type="ECO:0000259" key="1">
    <source>
        <dbReference type="Pfam" id="PF06985"/>
    </source>
</evidence>
<comment type="caution">
    <text evidence="3">The sequence shown here is derived from an EMBL/GenBank/DDBJ whole genome shotgun (WGS) entry which is preliminary data.</text>
</comment>
<reference evidence="3" key="1">
    <citation type="submission" date="2016-12" db="EMBL/GenBank/DDBJ databases">
        <title>The genomes of Aspergillus section Nigri reveals drivers in fungal speciation.</title>
        <authorList>
            <consortium name="DOE Joint Genome Institute"/>
            <person name="Vesth T.C."/>
            <person name="Nybo J."/>
            <person name="Theobald S."/>
            <person name="Brandl J."/>
            <person name="Frisvad J.C."/>
            <person name="Nielsen K.F."/>
            <person name="Lyhne E.K."/>
            <person name="Kogle M.E."/>
            <person name="Kuo A."/>
            <person name="Riley R."/>
            <person name="Clum A."/>
            <person name="Nolan M."/>
            <person name="Lipzen A."/>
            <person name="Salamov A."/>
            <person name="Henrissat B."/>
            <person name="Wiebenga A."/>
            <person name="De vries R.P."/>
            <person name="Grigoriev I.V."/>
            <person name="Mortensen U.H."/>
            <person name="Andersen M.R."/>
            <person name="Baker S.E."/>
        </authorList>
    </citation>
    <scope>NUCLEOTIDE SEQUENCE</scope>
    <source>
        <strain evidence="3">CBS 122712</strain>
    </source>
</reference>
<organism evidence="3 4">
    <name type="scientific">Aspergillus eucalypticola (strain CBS 122712 / IBT 29274)</name>
    <dbReference type="NCBI Taxonomy" id="1448314"/>
    <lineage>
        <taxon>Eukaryota</taxon>
        <taxon>Fungi</taxon>
        <taxon>Dikarya</taxon>
        <taxon>Ascomycota</taxon>
        <taxon>Pezizomycotina</taxon>
        <taxon>Eurotiomycetes</taxon>
        <taxon>Eurotiomycetidae</taxon>
        <taxon>Eurotiales</taxon>
        <taxon>Aspergillaceae</taxon>
        <taxon>Aspergillus</taxon>
        <taxon>Aspergillus subgen. Circumdati</taxon>
    </lineage>
</organism>
<evidence type="ECO:0000313" key="4">
    <source>
        <dbReference type="Proteomes" id="UP000246171"/>
    </source>
</evidence>
<dbReference type="Pfam" id="PF26640">
    <property type="entry name" value="DUF8212"/>
    <property type="match status" value="1"/>
</dbReference>
<keyword evidence="4" id="KW-1185">Reference proteome</keyword>
<feature type="non-terminal residue" evidence="3">
    <location>
        <position position="237"/>
    </location>
</feature>
<evidence type="ECO:0000259" key="2">
    <source>
        <dbReference type="Pfam" id="PF26640"/>
    </source>
</evidence>
<dbReference type="PANTHER" id="PTHR10622:SF10">
    <property type="entry name" value="HET DOMAIN-CONTAINING PROTEIN"/>
    <property type="match status" value="1"/>
</dbReference>
<name>A0A317V4N3_ASPEC</name>
<dbReference type="VEuPathDB" id="FungiDB:BO83DRAFT_277948"/>
<dbReference type="OrthoDB" id="674604at2759"/>
<protein>
    <submittedName>
        <fullName evidence="3">HET-domain-containing protein</fullName>
    </submittedName>
</protein>
<proteinExistence type="predicted"/>
<dbReference type="InterPro" id="IPR058525">
    <property type="entry name" value="DUF8212"/>
</dbReference>
<accession>A0A317V4N3</accession>
<sequence length="237" mass="27014">MRLLEATTLRLVDFAPDNIPLYAILSHTWEEGEVLFEDIGKGTASTKPGYKKIEYTAQQALRDGLEYIWVDTCCINKESSAELSESINSMFRWYQQAQVCYAYLADLDGDINEMVSCRWFTRGFTLQELIAPSNVVFFSRSWVSLGSKMDLCDAISDITGIGLEYLCQYRELECASIAQRMSWAATRQTSRPEDIAYCLLGIFSVNMPLLYGEGARAFIRLEEEIMRKSADQSLFAW</sequence>
<feature type="domain" description="DUF8212" evidence="2">
    <location>
        <begin position="216"/>
        <end position="237"/>
    </location>
</feature>
<gene>
    <name evidence="3" type="ORF">BO83DRAFT_277948</name>
</gene>
<evidence type="ECO:0000313" key="3">
    <source>
        <dbReference type="EMBL" id="PWY67807.1"/>
    </source>
</evidence>
<feature type="domain" description="Heterokaryon incompatibility" evidence="1">
    <location>
        <begin position="22"/>
        <end position="108"/>
    </location>
</feature>
<dbReference type="EMBL" id="MSFU01000021">
    <property type="protein sequence ID" value="PWY67807.1"/>
    <property type="molecule type" value="Genomic_DNA"/>
</dbReference>